<feature type="region of interest" description="Disordered" evidence="1">
    <location>
        <begin position="36"/>
        <end position="56"/>
    </location>
</feature>
<name>A0A835AKB0_9POAL</name>
<evidence type="ECO:0000313" key="2">
    <source>
        <dbReference type="EMBL" id="KAF8663007.1"/>
    </source>
</evidence>
<dbReference type="EMBL" id="JACEFO010002379">
    <property type="protein sequence ID" value="KAF8663007.1"/>
    <property type="molecule type" value="Genomic_DNA"/>
</dbReference>
<dbReference type="Proteomes" id="UP000636709">
    <property type="component" value="Unassembled WGS sequence"/>
</dbReference>
<feature type="region of interest" description="Disordered" evidence="1">
    <location>
        <begin position="1"/>
        <end position="24"/>
    </location>
</feature>
<keyword evidence="3" id="KW-1185">Reference proteome</keyword>
<dbReference type="AlphaFoldDB" id="A0A835AKB0"/>
<reference evidence="2" key="1">
    <citation type="submission" date="2020-07" db="EMBL/GenBank/DDBJ databases">
        <title>Genome sequence and genetic diversity analysis of an under-domesticated orphan crop, white fonio (Digitaria exilis).</title>
        <authorList>
            <person name="Bennetzen J.L."/>
            <person name="Chen S."/>
            <person name="Ma X."/>
            <person name="Wang X."/>
            <person name="Yssel A.E.J."/>
            <person name="Chaluvadi S.R."/>
            <person name="Johnson M."/>
            <person name="Gangashetty P."/>
            <person name="Hamidou F."/>
            <person name="Sanogo M.D."/>
            <person name="Zwaenepoel A."/>
            <person name="Wallace J."/>
            <person name="Van De Peer Y."/>
            <person name="Van Deynze A."/>
        </authorList>
    </citation>
    <scope>NUCLEOTIDE SEQUENCE</scope>
    <source>
        <tissue evidence="2">Leaves</tissue>
    </source>
</reference>
<gene>
    <name evidence="2" type="ORF">HU200_055595</name>
</gene>
<protein>
    <submittedName>
        <fullName evidence="2">Uncharacterized protein</fullName>
    </submittedName>
</protein>
<proteinExistence type="predicted"/>
<evidence type="ECO:0000313" key="3">
    <source>
        <dbReference type="Proteomes" id="UP000636709"/>
    </source>
</evidence>
<comment type="caution">
    <text evidence="2">The sequence shown here is derived from an EMBL/GenBank/DDBJ whole genome shotgun (WGS) entry which is preliminary data.</text>
</comment>
<organism evidence="2 3">
    <name type="scientific">Digitaria exilis</name>
    <dbReference type="NCBI Taxonomy" id="1010633"/>
    <lineage>
        <taxon>Eukaryota</taxon>
        <taxon>Viridiplantae</taxon>
        <taxon>Streptophyta</taxon>
        <taxon>Embryophyta</taxon>
        <taxon>Tracheophyta</taxon>
        <taxon>Spermatophyta</taxon>
        <taxon>Magnoliopsida</taxon>
        <taxon>Liliopsida</taxon>
        <taxon>Poales</taxon>
        <taxon>Poaceae</taxon>
        <taxon>PACMAD clade</taxon>
        <taxon>Panicoideae</taxon>
        <taxon>Panicodae</taxon>
        <taxon>Paniceae</taxon>
        <taxon>Anthephorinae</taxon>
        <taxon>Digitaria</taxon>
    </lineage>
</organism>
<sequence>MDELIEGHGTDTLTDSANAGGLFSTGDRAVRRARVLVGGEVETTDSNKKRSKSFGA</sequence>
<accession>A0A835AKB0</accession>
<evidence type="ECO:0000256" key="1">
    <source>
        <dbReference type="SAM" id="MobiDB-lite"/>
    </source>
</evidence>